<keyword evidence="3" id="KW-1185">Reference proteome</keyword>
<evidence type="ECO:0000259" key="1">
    <source>
        <dbReference type="Pfam" id="PF00561"/>
    </source>
</evidence>
<organism evidence="2 3">
    <name type="scientific">Microbacterium murale</name>
    <dbReference type="NCBI Taxonomy" id="1081040"/>
    <lineage>
        <taxon>Bacteria</taxon>
        <taxon>Bacillati</taxon>
        <taxon>Actinomycetota</taxon>
        <taxon>Actinomycetes</taxon>
        <taxon>Micrococcales</taxon>
        <taxon>Microbacteriaceae</taxon>
        <taxon>Microbacterium</taxon>
    </lineage>
</organism>
<reference evidence="3" key="1">
    <citation type="journal article" date="2019" name="Int. J. Syst. Evol. Microbiol.">
        <title>The Global Catalogue of Microorganisms (GCM) 10K type strain sequencing project: providing services to taxonomists for standard genome sequencing and annotation.</title>
        <authorList>
            <consortium name="The Broad Institute Genomics Platform"/>
            <consortium name="The Broad Institute Genome Sequencing Center for Infectious Disease"/>
            <person name="Wu L."/>
            <person name="Ma J."/>
        </authorList>
    </citation>
    <scope>NUCLEOTIDE SEQUENCE [LARGE SCALE GENOMIC DNA]</scope>
    <source>
        <strain evidence="3">CCM 7640</strain>
    </source>
</reference>
<dbReference type="InterPro" id="IPR029058">
    <property type="entry name" value="AB_hydrolase_fold"/>
</dbReference>
<dbReference type="PRINTS" id="PR00111">
    <property type="entry name" value="ABHYDROLASE"/>
</dbReference>
<dbReference type="Pfam" id="PF00561">
    <property type="entry name" value="Abhydrolase_1"/>
    <property type="match status" value="1"/>
</dbReference>
<sequence length="251" mass="27499">MTKRYPIEHGPRAGESIILLHGGNVGNWMWEPQVDGLAGRHVITPDVVAYGARSAEWWPGLDGAADDIADIIRERAIGGRAHVVGLSMGGVIGVHLAMRHPDLIRSCMVTGAPMTGVGGFERRLAELQLRSWDKRWFWSMQAAMFRIPADARELFISDGMGVNKGAASRMYREIFDGSMPDGRSGYTGPMFAIAGGRESRSVAAAFPALVAAMPQTRTWVAPGMRHVWSIQDPDLFTRTIVDFVDRDVVPV</sequence>
<dbReference type="PANTHER" id="PTHR43798">
    <property type="entry name" value="MONOACYLGLYCEROL LIPASE"/>
    <property type="match status" value="1"/>
</dbReference>
<evidence type="ECO:0000313" key="3">
    <source>
        <dbReference type="Proteomes" id="UP000629365"/>
    </source>
</evidence>
<dbReference type="GO" id="GO:0016787">
    <property type="term" value="F:hydrolase activity"/>
    <property type="evidence" value="ECO:0007669"/>
    <property type="project" value="UniProtKB-KW"/>
</dbReference>
<evidence type="ECO:0000313" key="2">
    <source>
        <dbReference type="EMBL" id="GGD68378.1"/>
    </source>
</evidence>
<feature type="domain" description="AB hydrolase-1" evidence="1">
    <location>
        <begin position="17"/>
        <end position="152"/>
    </location>
</feature>
<gene>
    <name evidence="2" type="ORF">GCM10007269_09380</name>
</gene>
<dbReference type="Proteomes" id="UP000629365">
    <property type="component" value="Unassembled WGS sequence"/>
</dbReference>
<accession>A0ABQ1RJ55</accession>
<dbReference type="InterPro" id="IPR000073">
    <property type="entry name" value="AB_hydrolase_1"/>
</dbReference>
<protein>
    <submittedName>
        <fullName evidence="2">Alpha/beta hydrolase</fullName>
    </submittedName>
</protein>
<dbReference type="RefSeq" id="WP_229702724.1">
    <property type="nucleotide sequence ID" value="NZ_BMCM01000001.1"/>
</dbReference>
<dbReference type="Gene3D" id="3.40.50.1820">
    <property type="entry name" value="alpha/beta hydrolase"/>
    <property type="match status" value="1"/>
</dbReference>
<keyword evidence="2" id="KW-0378">Hydrolase</keyword>
<dbReference type="SUPFAM" id="SSF53474">
    <property type="entry name" value="alpha/beta-Hydrolases"/>
    <property type="match status" value="1"/>
</dbReference>
<name>A0ABQ1RJ55_9MICO</name>
<dbReference type="EMBL" id="BMCM01000001">
    <property type="protein sequence ID" value="GGD68378.1"/>
    <property type="molecule type" value="Genomic_DNA"/>
</dbReference>
<dbReference type="InterPro" id="IPR050266">
    <property type="entry name" value="AB_hydrolase_sf"/>
</dbReference>
<comment type="caution">
    <text evidence="2">The sequence shown here is derived from an EMBL/GenBank/DDBJ whole genome shotgun (WGS) entry which is preliminary data.</text>
</comment>
<proteinExistence type="predicted"/>